<comment type="caution">
    <text evidence="1">The sequence shown here is derived from an EMBL/GenBank/DDBJ whole genome shotgun (WGS) entry which is preliminary data.</text>
</comment>
<dbReference type="AlphaFoldDB" id="X1TSE9"/>
<dbReference type="SUPFAM" id="SSF81901">
    <property type="entry name" value="HCP-like"/>
    <property type="match status" value="1"/>
</dbReference>
<dbReference type="EMBL" id="BARW01029329">
    <property type="protein sequence ID" value="GAJ08273.1"/>
    <property type="molecule type" value="Genomic_DNA"/>
</dbReference>
<accession>X1TSE9</accession>
<feature type="non-terminal residue" evidence="1">
    <location>
        <position position="1"/>
    </location>
</feature>
<evidence type="ECO:0008006" key="2">
    <source>
        <dbReference type="Google" id="ProtNLM"/>
    </source>
</evidence>
<organism evidence="1">
    <name type="scientific">marine sediment metagenome</name>
    <dbReference type="NCBI Taxonomy" id="412755"/>
    <lineage>
        <taxon>unclassified sequences</taxon>
        <taxon>metagenomes</taxon>
        <taxon>ecological metagenomes</taxon>
    </lineage>
</organism>
<sequence>LKNYESALKHYFKVEYLSPAKQSVVRPIAWIYFVMGKLESSKKYYQKLPEKELTKYDFINFGHVEWCLGNRKEAIKLYKKSIKQKDNSFELFLTTFNDDKEHLLKHGIIPDDIPIMLDYLQYSLS</sequence>
<name>X1TSE9_9ZZZZ</name>
<dbReference type="InterPro" id="IPR011990">
    <property type="entry name" value="TPR-like_helical_dom_sf"/>
</dbReference>
<gene>
    <name evidence="1" type="ORF">S12H4_47154</name>
</gene>
<proteinExistence type="predicted"/>
<protein>
    <recommendedName>
        <fullName evidence="2">Tetratricopeptide repeat protein</fullName>
    </recommendedName>
</protein>
<evidence type="ECO:0000313" key="1">
    <source>
        <dbReference type="EMBL" id="GAJ08273.1"/>
    </source>
</evidence>
<reference evidence="1" key="1">
    <citation type="journal article" date="2014" name="Front. Microbiol.">
        <title>High frequency of phylogenetically diverse reductive dehalogenase-homologous genes in deep subseafloor sedimentary metagenomes.</title>
        <authorList>
            <person name="Kawai M."/>
            <person name="Futagami T."/>
            <person name="Toyoda A."/>
            <person name="Takaki Y."/>
            <person name="Nishi S."/>
            <person name="Hori S."/>
            <person name="Arai W."/>
            <person name="Tsubouchi T."/>
            <person name="Morono Y."/>
            <person name="Uchiyama I."/>
            <person name="Ito T."/>
            <person name="Fujiyama A."/>
            <person name="Inagaki F."/>
            <person name="Takami H."/>
        </authorList>
    </citation>
    <scope>NUCLEOTIDE SEQUENCE</scope>
    <source>
        <strain evidence="1">Expedition CK06-06</strain>
    </source>
</reference>
<dbReference type="Gene3D" id="1.25.40.10">
    <property type="entry name" value="Tetratricopeptide repeat domain"/>
    <property type="match status" value="1"/>
</dbReference>